<dbReference type="Proteomes" id="UP000799770">
    <property type="component" value="Unassembled WGS sequence"/>
</dbReference>
<proteinExistence type="predicted"/>
<feature type="compositionally biased region" description="Low complexity" evidence="1">
    <location>
        <begin position="154"/>
        <end position="164"/>
    </location>
</feature>
<name>A0A6A5YJV6_9PLEO</name>
<reference evidence="2" key="1">
    <citation type="journal article" date="2020" name="Stud. Mycol.">
        <title>101 Dothideomycetes genomes: a test case for predicting lifestyles and emergence of pathogens.</title>
        <authorList>
            <person name="Haridas S."/>
            <person name="Albert R."/>
            <person name="Binder M."/>
            <person name="Bloem J."/>
            <person name="Labutti K."/>
            <person name="Salamov A."/>
            <person name="Andreopoulos B."/>
            <person name="Baker S."/>
            <person name="Barry K."/>
            <person name="Bills G."/>
            <person name="Bluhm B."/>
            <person name="Cannon C."/>
            <person name="Castanera R."/>
            <person name="Culley D."/>
            <person name="Daum C."/>
            <person name="Ezra D."/>
            <person name="Gonzalez J."/>
            <person name="Henrissat B."/>
            <person name="Kuo A."/>
            <person name="Liang C."/>
            <person name="Lipzen A."/>
            <person name="Lutzoni F."/>
            <person name="Magnuson J."/>
            <person name="Mondo S."/>
            <person name="Nolan M."/>
            <person name="Ohm R."/>
            <person name="Pangilinan J."/>
            <person name="Park H.-J."/>
            <person name="Ramirez L."/>
            <person name="Alfaro M."/>
            <person name="Sun H."/>
            <person name="Tritt A."/>
            <person name="Yoshinaga Y."/>
            <person name="Zwiers L.-H."/>
            <person name="Turgeon B."/>
            <person name="Goodwin S."/>
            <person name="Spatafora J."/>
            <person name="Crous P."/>
            <person name="Grigoriev I."/>
        </authorList>
    </citation>
    <scope>NUCLEOTIDE SEQUENCE</scope>
    <source>
        <strain evidence="2">CBS 627.86</strain>
    </source>
</reference>
<feature type="compositionally biased region" description="Low complexity" evidence="1">
    <location>
        <begin position="87"/>
        <end position="109"/>
    </location>
</feature>
<dbReference type="OrthoDB" id="3910171at2759"/>
<evidence type="ECO:0000313" key="3">
    <source>
        <dbReference type="Proteomes" id="UP000799770"/>
    </source>
</evidence>
<evidence type="ECO:0000313" key="2">
    <source>
        <dbReference type="EMBL" id="KAF2107529.1"/>
    </source>
</evidence>
<feature type="compositionally biased region" description="Acidic residues" evidence="1">
    <location>
        <begin position="165"/>
        <end position="174"/>
    </location>
</feature>
<protein>
    <submittedName>
        <fullName evidence="2">Uncharacterized protein</fullName>
    </submittedName>
</protein>
<organism evidence="2 3">
    <name type="scientific">Lophiotrema nucula</name>
    <dbReference type="NCBI Taxonomy" id="690887"/>
    <lineage>
        <taxon>Eukaryota</taxon>
        <taxon>Fungi</taxon>
        <taxon>Dikarya</taxon>
        <taxon>Ascomycota</taxon>
        <taxon>Pezizomycotina</taxon>
        <taxon>Dothideomycetes</taxon>
        <taxon>Pleosporomycetidae</taxon>
        <taxon>Pleosporales</taxon>
        <taxon>Lophiotremataceae</taxon>
        <taxon>Lophiotrema</taxon>
    </lineage>
</organism>
<feature type="region of interest" description="Disordered" evidence="1">
    <location>
        <begin position="146"/>
        <end position="183"/>
    </location>
</feature>
<gene>
    <name evidence="2" type="ORF">BDV96DRAFT_588884</name>
</gene>
<dbReference type="AlphaFoldDB" id="A0A6A5YJV6"/>
<keyword evidence="3" id="KW-1185">Reference proteome</keyword>
<accession>A0A6A5YJV6</accession>
<feature type="region of interest" description="Disordered" evidence="1">
    <location>
        <begin position="76"/>
        <end position="110"/>
    </location>
</feature>
<dbReference type="EMBL" id="ML977353">
    <property type="protein sequence ID" value="KAF2107529.1"/>
    <property type="molecule type" value="Genomic_DNA"/>
</dbReference>
<evidence type="ECO:0000256" key="1">
    <source>
        <dbReference type="SAM" id="MobiDB-lite"/>
    </source>
</evidence>
<sequence length="224" mass="24994">MDFFREFSFEEAMRRPSSIHEAERAAMNVSPTSIHIAPLPTRLPTPPPCSIGDLAYRFHQQSLRVDTSVPPCYAYAPLTPPSDDDSASSADFPSSLSSSQLSSYESMSPAELRMRRQANTRMQCDASHVKDITNLVKKMIEDGDQCHICDPKSRTSSRASSSSSADEDEDEGVDMDYIPPSDQDLPLYSVKFRRSGDRVVGHAAVMKSVRMRKKPKMLKRLSSK</sequence>